<dbReference type="EMBL" id="CP058910">
    <property type="protein sequence ID" value="QLH80015.1"/>
    <property type="molecule type" value="Genomic_DNA"/>
</dbReference>
<keyword evidence="6" id="KW-1185">Reference proteome</keyword>
<dbReference type="KEGG" id="hrr:HZS55_14615"/>
<dbReference type="GO" id="GO:0003700">
    <property type="term" value="F:DNA-binding transcription factor activity"/>
    <property type="evidence" value="ECO:0007669"/>
    <property type="project" value="TreeGrafter"/>
</dbReference>
<dbReference type="PANTHER" id="PTHR30136:SF35">
    <property type="entry name" value="HTH-TYPE TRANSCRIPTIONAL REGULATOR RV1719"/>
    <property type="match status" value="1"/>
</dbReference>
<protein>
    <submittedName>
        <fullName evidence="5">Helix-turn-helix domain-containing protein</fullName>
    </submittedName>
</protein>
<dbReference type="GO" id="GO:0003677">
    <property type="term" value="F:DNA binding"/>
    <property type="evidence" value="ECO:0007669"/>
    <property type="project" value="UniProtKB-KW"/>
</dbReference>
<reference evidence="5 6" key="1">
    <citation type="submission" date="2020-07" db="EMBL/GenBank/DDBJ databases">
        <title>Halosimplex pelagicum sp. nov. and Halosimplex rubrum sp. nov., isolated from salted brown alga Laminaria, and emended description of the genus Halosimplex.</title>
        <authorList>
            <person name="Cui H."/>
        </authorList>
    </citation>
    <scope>NUCLEOTIDE SEQUENCE [LARGE SCALE GENOMIC DNA]</scope>
    <source>
        <strain evidence="5 6">R27</strain>
    </source>
</reference>
<evidence type="ECO:0000256" key="3">
    <source>
        <dbReference type="ARBA" id="ARBA00023163"/>
    </source>
</evidence>
<keyword evidence="2" id="KW-0238">DNA-binding</keyword>
<dbReference type="GO" id="GO:0045892">
    <property type="term" value="P:negative regulation of DNA-templated transcription"/>
    <property type="evidence" value="ECO:0007669"/>
    <property type="project" value="TreeGrafter"/>
</dbReference>
<feature type="domain" description="IclR-ED" evidence="4">
    <location>
        <begin position="67"/>
        <end position="129"/>
    </location>
</feature>
<dbReference type="SMART" id="SM00346">
    <property type="entry name" value="HTH_ICLR"/>
    <property type="match status" value="1"/>
</dbReference>
<accession>A0A7D5T9W3</accession>
<dbReference type="PANTHER" id="PTHR30136">
    <property type="entry name" value="HELIX-TURN-HELIX TRANSCRIPTIONAL REGULATOR, ICLR FAMILY"/>
    <property type="match status" value="1"/>
</dbReference>
<organism evidence="5 6">
    <name type="scientific">Halosimplex rubrum</name>
    <dbReference type="NCBI Taxonomy" id="869889"/>
    <lineage>
        <taxon>Archaea</taxon>
        <taxon>Methanobacteriati</taxon>
        <taxon>Methanobacteriota</taxon>
        <taxon>Stenosarchaea group</taxon>
        <taxon>Halobacteria</taxon>
        <taxon>Halobacteriales</taxon>
        <taxon>Haloarculaceae</taxon>
        <taxon>Halosimplex</taxon>
    </lineage>
</organism>
<dbReference type="Pfam" id="PF09339">
    <property type="entry name" value="HTH_IclR"/>
    <property type="match status" value="1"/>
</dbReference>
<gene>
    <name evidence="5" type="ORF">HZS55_14615</name>
</gene>
<dbReference type="OrthoDB" id="14763at2157"/>
<dbReference type="RefSeq" id="WP_179911883.1">
    <property type="nucleotide sequence ID" value="NZ_CP058910.1"/>
</dbReference>
<evidence type="ECO:0000313" key="6">
    <source>
        <dbReference type="Proteomes" id="UP000509667"/>
    </source>
</evidence>
<dbReference type="Proteomes" id="UP000509667">
    <property type="component" value="Chromosome"/>
</dbReference>
<dbReference type="InterPro" id="IPR014757">
    <property type="entry name" value="Tscrpt_reg_IclR_C"/>
</dbReference>
<dbReference type="InterPro" id="IPR036390">
    <property type="entry name" value="WH_DNA-bd_sf"/>
</dbReference>
<evidence type="ECO:0000313" key="5">
    <source>
        <dbReference type="EMBL" id="QLH80015.1"/>
    </source>
</evidence>
<dbReference type="SUPFAM" id="SSF46785">
    <property type="entry name" value="Winged helix' DNA-binding domain"/>
    <property type="match status" value="1"/>
</dbReference>
<evidence type="ECO:0000259" key="4">
    <source>
        <dbReference type="PROSITE" id="PS51078"/>
    </source>
</evidence>
<evidence type="ECO:0000256" key="1">
    <source>
        <dbReference type="ARBA" id="ARBA00023015"/>
    </source>
</evidence>
<evidence type="ECO:0000256" key="2">
    <source>
        <dbReference type="ARBA" id="ARBA00023125"/>
    </source>
</evidence>
<dbReference type="InterPro" id="IPR005471">
    <property type="entry name" value="Tscrpt_reg_IclR_N"/>
</dbReference>
<dbReference type="Pfam" id="PF01614">
    <property type="entry name" value="IclR_C"/>
    <property type="match status" value="1"/>
</dbReference>
<dbReference type="SUPFAM" id="SSF55781">
    <property type="entry name" value="GAF domain-like"/>
    <property type="match status" value="1"/>
</dbReference>
<name>A0A7D5T9W3_9EURY</name>
<keyword evidence="1" id="KW-0805">Transcription regulation</keyword>
<dbReference type="GeneID" id="96090536"/>
<dbReference type="InterPro" id="IPR050707">
    <property type="entry name" value="HTH_MetabolicPath_Reg"/>
</dbReference>
<keyword evidence="3" id="KW-0804">Transcription</keyword>
<dbReference type="InterPro" id="IPR036388">
    <property type="entry name" value="WH-like_DNA-bd_sf"/>
</dbReference>
<dbReference type="PROSITE" id="PS51078">
    <property type="entry name" value="ICLR_ED"/>
    <property type="match status" value="1"/>
</dbReference>
<dbReference type="InterPro" id="IPR029016">
    <property type="entry name" value="GAF-like_dom_sf"/>
</dbReference>
<sequence length="129" mass="14972">MELRRADQIRGNAFRVVEFLHDQQRATLGEIVDHLELSKSTTHSYLEALLHLELVRRVDDEYELGLKFLDFGGRTWSRSDLYMAAKPQLRDLHRETGQTVHLAVEEYEDLVLLERINPDESVGFRAHAG</sequence>
<proteinExistence type="predicted"/>
<dbReference type="Gene3D" id="1.10.10.10">
    <property type="entry name" value="Winged helix-like DNA-binding domain superfamily/Winged helix DNA-binding domain"/>
    <property type="match status" value="1"/>
</dbReference>
<dbReference type="Gene3D" id="3.30.450.40">
    <property type="match status" value="1"/>
</dbReference>
<dbReference type="AlphaFoldDB" id="A0A7D5T9W3"/>